<sequence length="523" mass="56645">MIQLKDKLKVNGGTRRYMEMIGLSLAFSLFAVSCTQDSDTFYPSSPEEEHPAVDESRMIPIQLSVDGVDQFYGGAVTRSGETVTRLVQPLDSTYDTGYDVETTVESIPLENIVSTRANLGNVQFRVVAYRTDASSADHYAGTAVYKTNGSGVAAIVAKTATPVNSAGQWILGPGTYTFVCYSYGLNSAPAMLSGNWSATVSHNQDFMLCRKEGVVVAPDDRGEFTLGGISFTRQCALLQLAVTANDFTNNTVQQCAATVSNLNSNNITWNAGQTALSTGGTGGAVNFSWSSLNAATVNSNVYKVLPQSSRTLTIKLTTLRIGNIQYNNRVTVNASGRQFAAGGNYKITVKITGNGITVGGATWAKGNVYKSGDNFYFESSQSSYHSGTQGGSFFGWNTLSSTNNTYGGSSFSSNNDPCDRVAPQHTWCTPTANQLQNLGNSGYKSGYLNGKRGGYFGGNKVFLPAMGNRGKNNVNYWPETGYYRSCTGASGQRCYYLEFNQSYAVKNNYYWHWDAFPIRCVKR</sequence>
<name>A0A015SQY1_BACFG</name>
<proteinExistence type="predicted"/>
<dbReference type="AlphaFoldDB" id="A0A015SQY1"/>
<dbReference type="Gene3D" id="2.60.40.2630">
    <property type="match status" value="1"/>
</dbReference>
<dbReference type="Proteomes" id="UP000020529">
    <property type="component" value="Unassembled WGS sequence"/>
</dbReference>
<dbReference type="RefSeq" id="WP_022347409.1">
    <property type="nucleotide sequence ID" value="NZ_JGCY01000276.1"/>
</dbReference>
<accession>A0A015SQY1</accession>
<dbReference type="EMBL" id="JGCY01000276">
    <property type="protein sequence ID" value="EXY74624.1"/>
    <property type="molecule type" value="Genomic_DNA"/>
</dbReference>
<dbReference type="PATRIC" id="fig|1339315.3.peg.2317"/>
<evidence type="ECO:0008006" key="3">
    <source>
        <dbReference type="Google" id="ProtNLM"/>
    </source>
</evidence>
<protein>
    <recommendedName>
        <fullName evidence="3">Lipoprotein</fullName>
    </recommendedName>
</protein>
<evidence type="ECO:0000313" key="2">
    <source>
        <dbReference type="Proteomes" id="UP000020529"/>
    </source>
</evidence>
<dbReference type="PROSITE" id="PS51257">
    <property type="entry name" value="PROKAR_LIPOPROTEIN"/>
    <property type="match status" value="1"/>
</dbReference>
<organism evidence="1 2">
    <name type="scientific">Bacteroides fragilis str. 3988T(B)14</name>
    <dbReference type="NCBI Taxonomy" id="1339315"/>
    <lineage>
        <taxon>Bacteria</taxon>
        <taxon>Pseudomonadati</taxon>
        <taxon>Bacteroidota</taxon>
        <taxon>Bacteroidia</taxon>
        <taxon>Bacteroidales</taxon>
        <taxon>Bacteroidaceae</taxon>
        <taxon>Bacteroides</taxon>
    </lineage>
</organism>
<dbReference type="CDD" id="cd13121">
    <property type="entry name" value="BF2867_like_C"/>
    <property type="match status" value="1"/>
</dbReference>
<reference evidence="1 2" key="1">
    <citation type="submission" date="2014-02" db="EMBL/GenBank/DDBJ databases">
        <authorList>
            <person name="Sears C."/>
            <person name="Carroll K."/>
            <person name="Sack B.R."/>
            <person name="Qadri F."/>
            <person name="Myers L.L."/>
            <person name="Chung G.-T."/>
            <person name="Escheverria P."/>
            <person name="Fraser C.M."/>
            <person name="Sadzewicz L."/>
            <person name="Shefchek K.A."/>
            <person name="Tallon L."/>
            <person name="Das S.P."/>
            <person name="Daugherty S."/>
            <person name="Mongodin E.F."/>
        </authorList>
    </citation>
    <scope>NUCLEOTIDE SEQUENCE [LARGE SCALE GENOMIC DNA]</scope>
    <source>
        <strain evidence="2">3988T(B)14</strain>
    </source>
</reference>
<comment type="caution">
    <text evidence="1">The sequence shown here is derived from an EMBL/GenBank/DDBJ whole genome shotgun (WGS) entry which is preliminary data.</text>
</comment>
<evidence type="ECO:0000313" key="1">
    <source>
        <dbReference type="EMBL" id="EXY74624.1"/>
    </source>
</evidence>
<gene>
    <name evidence="1" type="ORF">M124_1546</name>
</gene>